<reference evidence="1 2" key="1">
    <citation type="submission" date="2023-04" db="EMBL/GenBank/DDBJ databases">
        <title>Clostridium tannerae sp. nov., isolated from the fecal material of an alpaca.</title>
        <authorList>
            <person name="Miller S."/>
            <person name="Hendry M."/>
            <person name="King J."/>
            <person name="Sankaranarayanan K."/>
            <person name="Lawson P.A."/>
        </authorList>
    </citation>
    <scope>NUCLEOTIDE SEQUENCE [LARGE SCALE GENOMIC DNA]</scope>
    <source>
        <strain evidence="1 2">A1-XYC3</strain>
    </source>
</reference>
<organism evidence="1 2">
    <name type="scientific">Clostridium tanneri</name>
    <dbReference type="NCBI Taxonomy" id="3037988"/>
    <lineage>
        <taxon>Bacteria</taxon>
        <taxon>Bacillati</taxon>
        <taxon>Bacillota</taxon>
        <taxon>Clostridia</taxon>
        <taxon>Eubacteriales</taxon>
        <taxon>Clostridiaceae</taxon>
        <taxon>Clostridium</taxon>
    </lineage>
</organism>
<name>A0ABU4JP24_9CLOT</name>
<dbReference type="EMBL" id="JARUJP010000001">
    <property type="protein sequence ID" value="MDW8799901.1"/>
    <property type="molecule type" value="Genomic_DNA"/>
</dbReference>
<evidence type="ECO:0000313" key="2">
    <source>
        <dbReference type="Proteomes" id="UP001281656"/>
    </source>
</evidence>
<sequence length="47" mass="5692">MSFDREKATKKAKEMLLDGETLDEIKDNTRLRQKDVRRIQKEITKHF</sequence>
<comment type="caution">
    <text evidence="1">The sequence shown here is derived from an EMBL/GenBank/DDBJ whole genome shotgun (WGS) entry which is preliminary data.</text>
</comment>
<evidence type="ECO:0000313" key="1">
    <source>
        <dbReference type="EMBL" id="MDW8799901.1"/>
    </source>
</evidence>
<keyword evidence="2" id="KW-1185">Reference proteome</keyword>
<protein>
    <submittedName>
        <fullName evidence="1">Uncharacterized protein</fullName>
    </submittedName>
</protein>
<dbReference type="RefSeq" id="WP_318796642.1">
    <property type="nucleotide sequence ID" value="NZ_JARUJP010000001.1"/>
</dbReference>
<gene>
    <name evidence="1" type="ORF">P8V03_01885</name>
</gene>
<accession>A0ABU4JP24</accession>
<dbReference type="Proteomes" id="UP001281656">
    <property type="component" value="Unassembled WGS sequence"/>
</dbReference>
<proteinExistence type="predicted"/>